<dbReference type="Gene3D" id="3.40.50.720">
    <property type="entry name" value="NAD(P)-binding Rossmann-like Domain"/>
    <property type="match status" value="1"/>
</dbReference>
<feature type="domain" description="NAD(P)-binding" evidence="1">
    <location>
        <begin position="7"/>
        <end position="180"/>
    </location>
</feature>
<dbReference type="InterPro" id="IPR016040">
    <property type="entry name" value="NAD(P)-bd_dom"/>
</dbReference>
<dbReference type="AlphaFoldDB" id="H5XQW5"/>
<organism evidence="2 3">
    <name type="scientific">Saccharomonospora cyanea NA-134</name>
    <dbReference type="NCBI Taxonomy" id="882082"/>
    <lineage>
        <taxon>Bacteria</taxon>
        <taxon>Bacillati</taxon>
        <taxon>Actinomycetota</taxon>
        <taxon>Actinomycetes</taxon>
        <taxon>Pseudonocardiales</taxon>
        <taxon>Pseudonocardiaceae</taxon>
        <taxon>Saccharomonospora</taxon>
    </lineage>
</organism>
<dbReference type="InterPro" id="IPR051604">
    <property type="entry name" value="Ergot_Alk_Oxidoreductase"/>
</dbReference>
<keyword evidence="3" id="KW-1185">Reference proteome</keyword>
<dbReference type="OrthoDB" id="3207931at2"/>
<dbReference type="Proteomes" id="UP000002791">
    <property type="component" value="Chromosome"/>
</dbReference>
<dbReference type="STRING" id="882082.SaccyDRAFT_2328"/>
<sequence>MVMVVFGARGNVGRSVAAGLHAAGHRIRATTRGPGTAGFPPGWDVVGADLSRPDTLAPVLAGADGVFLYAVPDGAQGFVEAAERAGVRRVVLLSSEAVTHDGAQDSPVARQHRVVEVALENSALDWTFLRAGLFAANARWCWQRSIRREDAVRLPYPDAHTAPVHEQDLATLAVAALTRPGHERRTYRVHGPESLPLTEQLRHLAEARGRAITVERVTPEQARAELATTMPPVAVEATMALWAAQDGVPAEASTIVEEVTGRPGRTFAEWARDHAADFL</sequence>
<proteinExistence type="predicted"/>
<evidence type="ECO:0000259" key="1">
    <source>
        <dbReference type="Pfam" id="PF13460"/>
    </source>
</evidence>
<dbReference type="InterPro" id="IPR036291">
    <property type="entry name" value="NAD(P)-bd_dom_sf"/>
</dbReference>
<dbReference type="PANTHER" id="PTHR43162">
    <property type="match status" value="1"/>
</dbReference>
<dbReference type="PANTHER" id="PTHR43162:SF1">
    <property type="entry name" value="PRESTALK A DIFFERENTIATION PROTEIN A"/>
    <property type="match status" value="1"/>
</dbReference>
<dbReference type="eggNOG" id="COG0702">
    <property type="taxonomic scope" value="Bacteria"/>
</dbReference>
<name>H5XQW5_9PSEU</name>
<gene>
    <name evidence="2" type="ORF">SaccyDRAFT_2328</name>
</gene>
<evidence type="ECO:0000313" key="2">
    <source>
        <dbReference type="EMBL" id="EHR61205.1"/>
    </source>
</evidence>
<dbReference type="EMBL" id="CM001440">
    <property type="protein sequence ID" value="EHR61205.1"/>
    <property type="molecule type" value="Genomic_DNA"/>
</dbReference>
<dbReference type="SUPFAM" id="SSF51735">
    <property type="entry name" value="NAD(P)-binding Rossmann-fold domains"/>
    <property type="match status" value="1"/>
</dbReference>
<accession>H5XQW5</accession>
<dbReference type="HOGENOM" id="CLU_007383_10_6_11"/>
<reference evidence="2 3" key="1">
    <citation type="submission" date="2011-11" db="EMBL/GenBank/DDBJ databases">
        <title>The Noncontiguous Finished sequence of Saccharomonospora cyanea NA-134.</title>
        <authorList>
            <consortium name="US DOE Joint Genome Institute"/>
            <person name="Lucas S."/>
            <person name="Han J."/>
            <person name="Lapidus A."/>
            <person name="Cheng J.-F."/>
            <person name="Goodwin L."/>
            <person name="Pitluck S."/>
            <person name="Peters L."/>
            <person name="Ovchinnikova G."/>
            <person name="Lu M."/>
            <person name="Detter J.C."/>
            <person name="Han C."/>
            <person name="Tapia R."/>
            <person name="Land M."/>
            <person name="Hauser L."/>
            <person name="Kyrpides N."/>
            <person name="Ivanova N."/>
            <person name="Pagani I."/>
            <person name="Brambilla E.-M."/>
            <person name="Klenk H.-P."/>
            <person name="Woyke T."/>
        </authorList>
    </citation>
    <scope>NUCLEOTIDE SEQUENCE [LARGE SCALE GENOMIC DNA]</scope>
    <source>
        <strain evidence="2 3">NA-134</strain>
    </source>
</reference>
<evidence type="ECO:0000313" key="3">
    <source>
        <dbReference type="Proteomes" id="UP000002791"/>
    </source>
</evidence>
<protein>
    <submittedName>
        <fullName evidence="2">Putative nucleoside-diphosphate sugar epimerase</fullName>
    </submittedName>
</protein>
<dbReference type="Pfam" id="PF13460">
    <property type="entry name" value="NAD_binding_10"/>
    <property type="match status" value="1"/>
</dbReference>